<proteinExistence type="predicted"/>
<dbReference type="InterPro" id="IPR044922">
    <property type="entry name" value="DUF2063_N_sf"/>
</dbReference>
<reference evidence="3 4" key="1">
    <citation type="submission" date="2023-08" db="EMBL/GenBank/DDBJ databases">
        <title>Pleionea litopenaei sp. nov., isolated from stomach of juvenile Litopenaeus vannamei.</title>
        <authorList>
            <person name="Rho A.M."/>
            <person name="Hwang C.Y."/>
        </authorList>
    </citation>
    <scope>NUCLEOTIDE SEQUENCE [LARGE SCALE GENOMIC DNA]</scope>
    <source>
        <strain evidence="3 4">HL-JVS1</strain>
    </source>
</reference>
<dbReference type="AlphaFoldDB" id="A0AA51RUX3"/>
<keyword evidence="3" id="KW-0238">DNA-binding</keyword>
<dbReference type="KEGG" id="plei:Q9312_04335"/>
<evidence type="ECO:0000259" key="2">
    <source>
        <dbReference type="Pfam" id="PF22106"/>
    </source>
</evidence>
<dbReference type="InterPro" id="IPR018640">
    <property type="entry name" value="DUF2063"/>
</dbReference>
<dbReference type="Pfam" id="PF09836">
    <property type="entry name" value="DUF2063"/>
    <property type="match status" value="1"/>
</dbReference>
<keyword evidence="4" id="KW-1185">Reference proteome</keyword>
<evidence type="ECO:0000313" key="3">
    <source>
        <dbReference type="EMBL" id="WMS88146.1"/>
    </source>
</evidence>
<dbReference type="Gene3D" id="1.10.150.690">
    <property type="entry name" value="DUF2063"/>
    <property type="match status" value="1"/>
</dbReference>
<dbReference type="Pfam" id="PF22106">
    <property type="entry name" value="NGO1945_C"/>
    <property type="match status" value="1"/>
</dbReference>
<protein>
    <submittedName>
        <fullName evidence="3">DNA-binding domain-containing protein</fullName>
    </submittedName>
</protein>
<dbReference type="RefSeq" id="WP_309203347.1">
    <property type="nucleotide sequence ID" value="NZ_CP133548.1"/>
</dbReference>
<evidence type="ECO:0000259" key="1">
    <source>
        <dbReference type="Pfam" id="PF09836"/>
    </source>
</evidence>
<dbReference type="Proteomes" id="UP001239782">
    <property type="component" value="Chromosome"/>
</dbReference>
<dbReference type="EMBL" id="CP133548">
    <property type="protein sequence ID" value="WMS88146.1"/>
    <property type="molecule type" value="Genomic_DNA"/>
</dbReference>
<dbReference type="InterPro" id="IPR054098">
    <property type="entry name" value="NGO1945-like_C"/>
</dbReference>
<feature type="domain" description="Putative DNA-binding" evidence="1">
    <location>
        <begin position="14"/>
        <end position="100"/>
    </location>
</feature>
<sequence>MAHSEAVKKKHFQQVQKEFAGYLRSPSDSEIPEGIEPRRMNVYRELIFNNIKGFIESGFPVLNEILPNDLWLATINAFVKEHQSRSPYFADVTKEFLSFLTTNELPLNRTYPFVNELAHYEWVELALMIDPNVLPKAVVDDAIDLLEQPLWASNLAWHLVYEFDVHRIDSHYMPADKPAVPTFLVVYRDRDDDVKFLEINGLTYQLLDILKQNPGGLTGREAILKLHQLVPEFELNFLQINGLKLLMDLLKRNIVITRNHTDLK</sequence>
<name>A0AA51RUX3_9GAMM</name>
<dbReference type="Gene3D" id="3.90.930.50">
    <property type="match status" value="1"/>
</dbReference>
<accession>A0AA51RUX3</accession>
<dbReference type="GO" id="GO:0003677">
    <property type="term" value="F:DNA binding"/>
    <property type="evidence" value="ECO:0007669"/>
    <property type="project" value="UniProtKB-KW"/>
</dbReference>
<evidence type="ECO:0000313" key="4">
    <source>
        <dbReference type="Proteomes" id="UP001239782"/>
    </source>
</evidence>
<organism evidence="3 4">
    <name type="scientific">Pleionea litopenaei</name>
    <dbReference type="NCBI Taxonomy" id="3070815"/>
    <lineage>
        <taxon>Bacteria</taxon>
        <taxon>Pseudomonadati</taxon>
        <taxon>Pseudomonadota</taxon>
        <taxon>Gammaproteobacteria</taxon>
        <taxon>Oceanospirillales</taxon>
        <taxon>Pleioneaceae</taxon>
        <taxon>Pleionea</taxon>
    </lineage>
</organism>
<feature type="domain" description="NGO1945-like C-terminal" evidence="2">
    <location>
        <begin position="153"/>
        <end position="249"/>
    </location>
</feature>
<gene>
    <name evidence="3" type="ORF">Q9312_04335</name>
</gene>